<dbReference type="InterPro" id="IPR002068">
    <property type="entry name" value="A-crystallin/Hsp20_dom"/>
</dbReference>
<organism evidence="4 5">
    <name type="scientific">Jiangella alba</name>
    <dbReference type="NCBI Taxonomy" id="561176"/>
    <lineage>
        <taxon>Bacteria</taxon>
        <taxon>Bacillati</taxon>
        <taxon>Actinomycetota</taxon>
        <taxon>Actinomycetes</taxon>
        <taxon>Jiangellales</taxon>
        <taxon>Jiangellaceae</taxon>
        <taxon>Jiangella</taxon>
    </lineage>
</organism>
<dbReference type="EMBL" id="FNUC01000003">
    <property type="protein sequence ID" value="SEE70757.1"/>
    <property type="molecule type" value="Genomic_DNA"/>
</dbReference>
<evidence type="ECO:0000313" key="4">
    <source>
        <dbReference type="EMBL" id="SEE70757.1"/>
    </source>
</evidence>
<dbReference type="Proteomes" id="UP000181980">
    <property type="component" value="Unassembled WGS sequence"/>
</dbReference>
<dbReference type="InterPro" id="IPR031107">
    <property type="entry name" value="Small_HSP"/>
</dbReference>
<feature type="domain" description="SHSP" evidence="3">
    <location>
        <begin position="29"/>
        <end position="141"/>
    </location>
</feature>
<dbReference type="InterPro" id="IPR008978">
    <property type="entry name" value="HSP20-like_chaperone"/>
</dbReference>
<evidence type="ECO:0000313" key="5">
    <source>
        <dbReference type="Proteomes" id="UP000181980"/>
    </source>
</evidence>
<protein>
    <submittedName>
        <fullName evidence="4">Molecular chaperone IbpA, HSP20 family</fullName>
    </submittedName>
</protein>
<evidence type="ECO:0000256" key="2">
    <source>
        <dbReference type="RuleBase" id="RU003616"/>
    </source>
</evidence>
<dbReference type="AlphaFoldDB" id="A0A1H5L2D8"/>
<dbReference type="PROSITE" id="PS01031">
    <property type="entry name" value="SHSP"/>
    <property type="match status" value="1"/>
</dbReference>
<gene>
    <name evidence="4" type="ORF">SAMN04488561_2355</name>
</gene>
<evidence type="ECO:0000259" key="3">
    <source>
        <dbReference type="PROSITE" id="PS01031"/>
    </source>
</evidence>
<sequence length="141" mass="15937">MSLTPRHDLRRTVPDLLEWVEDLPNTFAWPGPPGLRPFRLEEHQDDDAYVIRAELPGMDPEKDISIDITGDRLTINAERTDRREESDRSEFRYGRLHRSAVLPKGADATKATARYVAGILEITVPIAETPPESHTVPVTRG</sequence>
<dbReference type="SUPFAM" id="SSF49764">
    <property type="entry name" value="HSP20-like chaperones"/>
    <property type="match status" value="1"/>
</dbReference>
<dbReference type="Pfam" id="PF00011">
    <property type="entry name" value="HSP20"/>
    <property type="match status" value="1"/>
</dbReference>
<dbReference type="RefSeq" id="WP_083288850.1">
    <property type="nucleotide sequence ID" value="NZ_FNUC01000003.1"/>
</dbReference>
<accession>A0A1H5L2D8</accession>
<dbReference type="CDD" id="cd06464">
    <property type="entry name" value="ACD_sHsps-like"/>
    <property type="match status" value="1"/>
</dbReference>
<dbReference type="Gene3D" id="2.60.40.790">
    <property type="match status" value="1"/>
</dbReference>
<evidence type="ECO:0000256" key="1">
    <source>
        <dbReference type="PROSITE-ProRule" id="PRU00285"/>
    </source>
</evidence>
<dbReference type="STRING" id="561176.SAMN04488561_2355"/>
<dbReference type="PANTHER" id="PTHR11527">
    <property type="entry name" value="HEAT-SHOCK PROTEIN 20 FAMILY MEMBER"/>
    <property type="match status" value="1"/>
</dbReference>
<comment type="similarity">
    <text evidence="1 2">Belongs to the small heat shock protein (HSP20) family.</text>
</comment>
<name>A0A1H5L2D8_9ACTN</name>
<dbReference type="OrthoDB" id="3855217at2"/>
<proteinExistence type="inferred from homology"/>
<reference evidence="5" key="1">
    <citation type="submission" date="2016-10" db="EMBL/GenBank/DDBJ databases">
        <authorList>
            <person name="Varghese N."/>
            <person name="Submissions S."/>
        </authorList>
    </citation>
    <scope>NUCLEOTIDE SEQUENCE [LARGE SCALE GENOMIC DNA]</scope>
    <source>
        <strain evidence="5">DSM 45237</strain>
    </source>
</reference>
<keyword evidence="5" id="KW-1185">Reference proteome</keyword>